<protein>
    <recommendedName>
        <fullName evidence="5">DUF4283 domain-containing protein</fullName>
    </recommendedName>
</protein>
<dbReference type="InterPro" id="IPR040256">
    <property type="entry name" value="At4g02000-like"/>
</dbReference>
<feature type="domain" description="Zinc knuckle CX2CX4HX4C" evidence="2">
    <location>
        <begin position="172"/>
        <end position="219"/>
    </location>
</feature>
<dbReference type="Proteomes" id="UP001604336">
    <property type="component" value="Unassembled WGS sequence"/>
</dbReference>
<dbReference type="Pfam" id="PF14111">
    <property type="entry name" value="DUF4283"/>
    <property type="match status" value="1"/>
</dbReference>
<dbReference type="InterPro" id="IPR025558">
    <property type="entry name" value="DUF4283"/>
</dbReference>
<organism evidence="3 4">
    <name type="scientific">Abeliophyllum distichum</name>
    <dbReference type="NCBI Taxonomy" id="126358"/>
    <lineage>
        <taxon>Eukaryota</taxon>
        <taxon>Viridiplantae</taxon>
        <taxon>Streptophyta</taxon>
        <taxon>Embryophyta</taxon>
        <taxon>Tracheophyta</taxon>
        <taxon>Spermatophyta</taxon>
        <taxon>Magnoliopsida</taxon>
        <taxon>eudicotyledons</taxon>
        <taxon>Gunneridae</taxon>
        <taxon>Pentapetalae</taxon>
        <taxon>asterids</taxon>
        <taxon>lamiids</taxon>
        <taxon>Lamiales</taxon>
        <taxon>Oleaceae</taxon>
        <taxon>Forsythieae</taxon>
        <taxon>Abeliophyllum</taxon>
    </lineage>
</organism>
<sequence length="302" mass="35205">MALEDLYMKLTIEDEEQGVELQGDSDPQENDEYHYCLVGRFLTNRAIHFVSMKSTMVSMWRPKQGVCIKDMGVGTYVFQLFHPIDMNRVLDNGPWTFNNHLLLLKHLKEDDNPLKVDVFETSFWVQIHEVSAGFCSERALVQIGNYIGKFLSSDPKNFSKGWKSFLRIRVLMDVRLPLKRKMKLKKLGGEWIWLNFKYERVPTFCFICSKIGHSDLTCETLYEAKGKDIEPRLFSPSSTSEYHWSGRTKGGSGDLRWRFPNLILEGHGLRRKQSNPYFSSTFHALFKEKSCIQRKSSCRSIY</sequence>
<evidence type="ECO:0008006" key="5">
    <source>
        <dbReference type="Google" id="ProtNLM"/>
    </source>
</evidence>
<reference evidence="4" key="1">
    <citation type="submission" date="2024-07" db="EMBL/GenBank/DDBJ databases">
        <title>Two chromosome-level genome assemblies of Korean endemic species Abeliophyllum distichum and Forsythia ovata (Oleaceae).</title>
        <authorList>
            <person name="Jang H."/>
        </authorList>
    </citation>
    <scope>NUCLEOTIDE SEQUENCE [LARGE SCALE GENOMIC DNA]</scope>
</reference>
<proteinExistence type="predicted"/>
<evidence type="ECO:0000313" key="4">
    <source>
        <dbReference type="Proteomes" id="UP001604336"/>
    </source>
</evidence>
<dbReference type="PANTHER" id="PTHR31286:SF153">
    <property type="entry name" value="DUF4283 DOMAIN PROTEIN"/>
    <property type="match status" value="1"/>
</dbReference>
<evidence type="ECO:0000259" key="2">
    <source>
        <dbReference type="Pfam" id="PF14392"/>
    </source>
</evidence>
<keyword evidence="4" id="KW-1185">Reference proteome</keyword>
<comment type="caution">
    <text evidence="3">The sequence shown here is derived from an EMBL/GenBank/DDBJ whole genome shotgun (WGS) entry which is preliminary data.</text>
</comment>
<dbReference type="PANTHER" id="PTHR31286">
    <property type="entry name" value="GLYCINE-RICH CELL WALL STRUCTURAL PROTEIN 1.8-LIKE"/>
    <property type="match status" value="1"/>
</dbReference>
<dbReference type="Pfam" id="PF14392">
    <property type="entry name" value="zf-CCHC_4"/>
    <property type="match status" value="1"/>
</dbReference>
<evidence type="ECO:0000259" key="1">
    <source>
        <dbReference type="Pfam" id="PF14111"/>
    </source>
</evidence>
<dbReference type="InterPro" id="IPR025836">
    <property type="entry name" value="Zn_knuckle_CX2CX4HX4C"/>
</dbReference>
<name>A0ABD1R0A4_9LAMI</name>
<feature type="domain" description="DUF4283" evidence="1">
    <location>
        <begin position="30"/>
        <end position="110"/>
    </location>
</feature>
<dbReference type="EMBL" id="JBFOLK010000010">
    <property type="protein sequence ID" value="KAL2481544.1"/>
    <property type="molecule type" value="Genomic_DNA"/>
</dbReference>
<dbReference type="AlphaFoldDB" id="A0ABD1R0A4"/>
<accession>A0ABD1R0A4</accession>
<gene>
    <name evidence="3" type="ORF">Adt_34510</name>
</gene>
<evidence type="ECO:0000313" key="3">
    <source>
        <dbReference type="EMBL" id="KAL2481544.1"/>
    </source>
</evidence>